<evidence type="ECO:0000313" key="3">
    <source>
        <dbReference type="EMBL" id="TXL57711.1"/>
    </source>
</evidence>
<dbReference type="AlphaFoldDB" id="A0A5C8NFG1"/>
<dbReference type="SUPFAM" id="SSF56300">
    <property type="entry name" value="Metallo-dependent phosphatases"/>
    <property type="match status" value="1"/>
</dbReference>
<feature type="transmembrane region" description="Helical" evidence="1">
    <location>
        <begin position="12"/>
        <end position="35"/>
    </location>
</feature>
<name>A0A5C8NFG1_9ACTN</name>
<sequence>MARRRLVTRHRFLVRTLQGVALLAVALVVAVPTALSTFVHSERHITIGAHEATVVPSFDGYATIDFGPLLPHVRLPAEAPANLGVDISLGNAQVDSLDQLVARDAVIASQPQGEIAAVRSEIIDMGVAAMLRGVGVGLLAALTVGLAWRAVGPQRRREIGLLLRHATLRRAALATATGAAVVVAGVLIAVPERGQSRPENAWVPLAQVFPEVPSDPVLDRVELVAGSATRSSRALVEGALETYRASVRFYGALAVRAATADVRRPEPGETTAIVVTDRHDNVGMDPVARAIGDRARASILIDLGDDTSNGGSWEKFSINSLAREFEGYDVVSVAGNHDQGSTVVNAMKERGFRVLSGEPVDVEGIRFLGSSDPRSSGFTAGYDGNESDNITAVRDQSEALAKVACDDGEVDVLITHSPTSAKKTVADGCVDLALSGHLHRQVGPSLVTGANGRSVTTMTTASTGGAVYAFALGSKLRRQAQVTVVTFRDGAPVGLQPVSFQPGGIIEVADYTPITPSPR</sequence>
<dbReference type="GO" id="GO:0016787">
    <property type="term" value="F:hydrolase activity"/>
    <property type="evidence" value="ECO:0007669"/>
    <property type="project" value="InterPro"/>
</dbReference>
<gene>
    <name evidence="3" type="ORF">FHP06_13100</name>
</gene>
<dbReference type="RefSeq" id="WP_147687236.1">
    <property type="nucleotide sequence ID" value="NZ_VDUX01000006.1"/>
</dbReference>
<keyword evidence="1" id="KW-0812">Transmembrane</keyword>
<dbReference type="InterPro" id="IPR004843">
    <property type="entry name" value="Calcineurin-like_PHP"/>
</dbReference>
<dbReference type="Gene3D" id="3.60.21.10">
    <property type="match status" value="1"/>
</dbReference>
<dbReference type="OrthoDB" id="5241348at2"/>
<keyword evidence="1" id="KW-1133">Transmembrane helix</keyword>
<feature type="transmembrane region" description="Helical" evidence="1">
    <location>
        <begin position="171"/>
        <end position="190"/>
    </location>
</feature>
<dbReference type="Pfam" id="PF00149">
    <property type="entry name" value="Metallophos"/>
    <property type="match status" value="1"/>
</dbReference>
<evidence type="ECO:0000259" key="2">
    <source>
        <dbReference type="Pfam" id="PF00149"/>
    </source>
</evidence>
<dbReference type="InterPro" id="IPR029052">
    <property type="entry name" value="Metallo-depent_PP-like"/>
</dbReference>
<protein>
    <submittedName>
        <fullName evidence="3">Metallophosphoesterase</fullName>
    </submittedName>
</protein>
<reference evidence="3 4" key="1">
    <citation type="submission" date="2019-06" db="EMBL/GenBank/DDBJ databases">
        <title>Aeromicrobium sp. nov., isolated from a maize field.</title>
        <authorList>
            <person name="Lin S.-Y."/>
            <person name="Tsai C.-F."/>
            <person name="Young C.-C."/>
        </authorList>
    </citation>
    <scope>NUCLEOTIDE SEQUENCE [LARGE SCALE GENOMIC DNA]</scope>
    <source>
        <strain evidence="3 4">CC-CFT486</strain>
    </source>
</reference>
<keyword evidence="1" id="KW-0472">Membrane</keyword>
<comment type="caution">
    <text evidence="3">The sequence shown here is derived from an EMBL/GenBank/DDBJ whole genome shotgun (WGS) entry which is preliminary data.</text>
</comment>
<dbReference type="Proteomes" id="UP000321571">
    <property type="component" value="Unassembled WGS sequence"/>
</dbReference>
<evidence type="ECO:0000313" key="4">
    <source>
        <dbReference type="Proteomes" id="UP000321571"/>
    </source>
</evidence>
<feature type="domain" description="Calcineurin-like phosphoesterase" evidence="2">
    <location>
        <begin position="274"/>
        <end position="440"/>
    </location>
</feature>
<keyword evidence="4" id="KW-1185">Reference proteome</keyword>
<dbReference type="EMBL" id="VDUX01000006">
    <property type="protein sequence ID" value="TXL57711.1"/>
    <property type="molecule type" value="Genomic_DNA"/>
</dbReference>
<proteinExistence type="predicted"/>
<feature type="transmembrane region" description="Helical" evidence="1">
    <location>
        <begin position="129"/>
        <end position="151"/>
    </location>
</feature>
<accession>A0A5C8NFG1</accession>
<evidence type="ECO:0000256" key="1">
    <source>
        <dbReference type="SAM" id="Phobius"/>
    </source>
</evidence>
<dbReference type="CDD" id="cd00838">
    <property type="entry name" value="MPP_superfamily"/>
    <property type="match status" value="1"/>
</dbReference>
<organism evidence="3 4">
    <name type="scientific">Aeromicrobium terrae</name>
    <dbReference type="NCBI Taxonomy" id="2498846"/>
    <lineage>
        <taxon>Bacteria</taxon>
        <taxon>Bacillati</taxon>
        <taxon>Actinomycetota</taxon>
        <taxon>Actinomycetes</taxon>
        <taxon>Propionibacteriales</taxon>
        <taxon>Nocardioidaceae</taxon>
        <taxon>Aeromicrobium</taxon>
    </lineage>
</organism>